<dbReference type="Proteomes" id="UP000309128">
    <property type="component" value="Unassembled WGS sequence"/>
</dbReference>
<evidence type="ECO:0000313" key="3">
    <source>
        <dbReference type="Proteomes" id="UP000309128"/>
    </source>
</evidence>
<dbReference type="GO" id="GO:0006260">
    <property type="term" value="P:DNA replication"/>
    <property type="evidence" value="ECO:0007669"/>
    <property type="project" value="TreeGrafter"/>
</dbReference>
<accession>A0A5S4F4F5</accession>
<dbReference type="OrthoDB" id="9770694at2"/>
<reference evidence="2 3" key="1">
    <citation type="submission" date="2019-05" db="EMBL/GenBank/DDBJ databases">
        <title>Draft genome sequence of Nonomuraea turkmeniaca DSM 43926.</title>
        <authorList>
            <person name="Saricaoglu S."/>
            <person name="Isik K."/>
        </authorList>
    </citation>
    <scope>NUCLEOTIDE SEQUENCE [LARGE SCALE GENOMIC DNA]</scope>
    <source>
        <strain evidence="2 3">DSM 43926</strain>
    </source>
</reference>
<keyword evidence="3" id="KW-1185">Reference proteome</keyword>
<evidence type="ECO:0000313" key="2">
    <source>
        <dbReference type="EMBL" id="TMR11051.1"/>
    </source>
</evidence>
<dbReference type="Pfam" id="PF01695">
    <property type="entry name" value="IstB_IS21"/>
    <property type="match status" value="1"/>
</dbReference>
<dbReference type="EMBL" id="VCKY01000168">
    <property type="protein sequence ID" value="TMR11051.1"/>
    <property type="molecule type" value="Genomic_DNA"/>
</dbReference>
<dbReference type="SUPFAM" id="SSF52540">
    <property type="entry name" value="P-loop containing nucleoside triphosphate hydrolases"/>
    <property type="match status" value="1"/>
</dbReference>
<dbReference type="RefSeq" id="WP_138671300.1">
    <property type="nucleotide sequence ID" value="NZ_VCKY01000168.1"/>
</dbReference>
<organism evidence="2 3">
    <name type="scientific">Nonomuraea turkmeniaca</name>
    <dbReference type="NCBI Taxonomy" id="103838"/>
    <lineage>
        <taxon>Bacteria</taxon>
        <taxon>Bacillati</taxon>
        <taxon>Actinomycetota</taxon>
        <taxon>Actinomycetes</taxon>
        <taxon>Streptosporangiales</taxon>
        <taxon>Streptosporangiaceae</taxon>
        <taxon>Nonomuraea</taxon>
    </lineage>
</organism>
<protein>
    <submittedName>
        <fullName evidence="2">ATP-binding protein</fullName>
    </submittedName>
</protein>
<keyword evidence="2" id="KW-0547">Nucleotide-binding</keyword>
<dbReference type="AlphaFoldDB" id="A0A5S4F4F5"/>
<dbReference type="GO" id="GO:0005524">
    <property type="term" value="F:ATP binding"/>
    <property type="evidence" value="ECO:0007669"/>
    <property type="project" value="UniProtKB-KW"/>
</dbReference>
<dbReference type="InterPro" id="IPR003593">
    <property type="entry name" value="AAA+_ATPase"/>
</dbReference>
<dbReference type="Gene3D" id="3.40.50.300">
    <property type="entry name" value="P-loop containing nucleotide triphosphate hydrolases"/>
    <property type="match status" value="1"/>
</dbReference>
<proteinExistence type="predicted"/>
<dbReference type="InterPro" id="IPR027417">
    <property type="entry name" value="P-loop_NTPase"/>
</dbReference>
<gene>
    <name evidence="2" type="ORF">ETD86_37025</name>
</gene>
<evidence type="ECO:0000259" key="1">
    <source>
        <dbReference type="SMART" id="SM00382"/>
    </source>
</evidence>
<dbReference type="SMART" id="SM00382">
    <property type="entry name" value="AAA"/>
    <property type="match status" value="1"/>
</dbReference>
<feature type="domain" description="AAA+ ATPase" evidence="1">
    <location>
        <begin position="92"/>
        <end position="216"/>
    </location>
</feature>
<dbReference type="PANTHER" id="PTHR30050:SF4">
    <property type="entry name" value="ATP-BINDING PROTEIN RV3427C IN INSERTION SEQUENCE-RELATED"/>
    <property type="match status" value="1"/>
</dbReference>
<dbReference type="InterPro" id="IPR002611">
    <property type="entry name" value="IstB_ATP-bd"/>
</dbReference>
<name>A0A5S4F4F5_9ACTN</name>
<dbReference type="PANTHER" id="PTHR30050">
    <property type="entry name" value="CHROMOSOMAL REPLICATION INITIATOR PROTEIN DNAA"/>
    <property type="match status" value="1"/>
</dbReference>
<comment type="caution">
    <text evidence="2">The sequence shown here is derived from an EMBL/GenBank/DDBJ whole genome shotgun (WGS) entry which is preliminary data.</text>
</comment>
<keyword evidence="2" id="KW-0067">ATP-binding</keyword>
<sequence length="234" mass="26137">MTEPRPLKLAIDEVITRRGVNVDTLKDLPQPDDDPYLRQEVLRQAGEYADKHIPARYADAVADDPAVIDWLRRILDRAVTESVMHVQCSVKTGPSLLILGPTGVGKTHQAFGVLRLLSQTGVRCAWKAVAAADLYAKLRPRHGVDSETEFRAVADAPLLLVDDLGAAKTSEWVEEVNYRLVNWRYERVLPTLFTSNVPPRELASSLGERVASRLIEMAQRVVLQGSDRRRVQVP</sequence>